<evidence type="ECO:0000313" key="2">
    <source>
        <dbReference type="Proteomes" id="UP001451571"/>
    </source>
</evidence>
<dbReference type="RefSeq" id="WP_342757319.1">
    <property type="nucleotide sequence ID" value="NZ_CP146256.1"/>
</dbReference>
<evidence type="ECO:0000313" key="1">
    <source>
        <dbReference type="EMBL" id="XAH73716.1"/>
    </source>
</evidence>
<accession>A0ABZ3EU61</accession>
<sequence length="112" mass="12429">MIVEYYDGAMQTVETKEDFQIASDFIAYNDLKIGEGATEFERYDAVMAAIEGNGNRLSNTQALSLLAEVGGRAGNTDRLQWSALYNLTTGETKLFAHRNTENIISSRLILSK</sequence>
<dbReference type="EMBL" id="CP146256">
    <property type="protein sequence ID" value="XAH73716.1"/>
    <property type="molecule type" value="Genomic_DNA"/>
</dbReference>
<keyword evidence="2" id="KW-1185">Reference proteome</keyword>
<protein>
    <submittedName>
        <fullName evidence="1">Uncharacterized protein</fullName>
    </submittedName>
</protein>
<organism evidence="1 2">
    <name type="scientific">Kineothrix sedimenti</name>
    <dbReference type="NCBI Taxonomy" id="3123317"/>
    <lineage>
        <taxon>Bacteria</taxon>
        <taxon>Bacillati</taxon>
        <taxon>Bacillota</taxon>
        <taxon>Clostridia</taxon>
        <taxon>Lachnospirales</taxon>
        <taxon>Lachnospiraceae</taxon>
        <taxon>Kineothrix</taxon>
    </lineage>
</organism>
<dbReference type="Proteomes" id="UP001451571">
    <property type="component" value="Chromosome"/>
</dbReference>
<gene>
    <name evidence="1" type="ORF">V6984_19785</name>
</gene>
<name>A0ABZ3EU61_9FIRM</name>
<proteinExistence type="predicted"/>
<reference evidence="1 2" key="1">
    <citation type="submission" date="2024-02" db="EMBL/GenBank/DDBJ databases">
        <title>Bacterial strain from lacustrine sediment.</title>
        <authorList>
            <person name="Petit C."/>
            <person name="Fadhlaoui K."/>
        </authorList>
    </citation>
    <scope>NUCLEOTIDE SEQUENCE [LARGE SCALE GENOMIC DNA]</scope>
    <source>
        <strain evidence="1 2">IPX-CK</strain>
    </source>
</reference>